<dbReference type="Proteomes" id="UP000050795">
    <property type="component" value="Unassembled WGS sequence"/>
</dbReference>
<keyword evidence="1" id="KW-0472">Membrane</keyword>
<keyword evidence="1" id="KW-1133">Transmembrane helix</keyword>
<name>A0AA85JBD2_TRIRE</name>
<dbReference type="AlphaFoldDB" id="A0AA85JBD2"/>
<evidence type="ECO:0000256" key="1">
    <source>
        <dbReference type="SAM" id="Phobius"/>
    </source>
</evidence>
<feature type="transmembrane region" description="Helical" evidence="1">
    <location>
        <begin position="47"/>
        <end position="71"/>
    </location>
</feature>
<sequence length="328" mass="37140">MGSQDSVYNFEKVAVDPCEPLVLRPPVGSEVYGPPLRRNRPSRHRPFLLGSLFVLFTLLMIASVFLLLYILGYRPLTALTHKSNGHQSICRIRIPFLKIDPVESITADENFLNVTLSEVPYYNVIRILHLFSERLTVIRTNKHCYIRPLRAELRGSGVEDYLRRLNDGNDLKESMEGYPVTEPWFIDRDPYNTIHNSLIMSWCAGVPAYRLVSRPPIGGYNMDVIPAIPDQSVKPSNPDPFGGDYDGDQPDLLRVLLPDHENIRRVRSVDLATVMGVKSDTLPRSYKGADKSSDCEIVDILLEDAKITRADDNKPVSVLRDVIMSCHH</sequence>
<evidence type="ECO:0000313" key="3">
    <source>
        <dbReference type="WBParaSite" id="TREG1_21600.1"/>
    </source>
</evidence>
<organism evidence="2 3">
    <name type="scientific">Trichobilharzia regenti</name>
    <name type="common">Nasal bird schistosome</name>
    <dbReference type="NCBI Taxonomy" id="157069"/>
    <lineage>
        <taxon>Eukaryota</taxon>
        <taxon>Metazoa</taxon>
        <taxon>Spiralia</taxon>
        <taxon>Lophotrochozoa</taxon>
        <taxon>Platyhelminthes</taxon>
        <taxon>Trematoda</taxon>
        <taxon>Digenea</taxon>
        <taxon>Strigeidida</taxon>
        <taxon>Schistosomatoidea</taxon>
        <taxon>Schistosomatidae</taxon>
        <taxon>Trichobilharzia</taxon>
    </lineage>
</organism>
<protein>
    <submittedName>
        <fullName evidence="3">Uncharacterized protein</fullName>
    </submittedName>
</protein>
<proteinExistence type="predicted"/>
<evidence type="ECO:0000313" key="2">
    <source>
        <dbReference type="Proteomes" id="UP000050795"/>
    </source>
</evidence>
<reference evidence="2" key="1">
    <citation type="submission" date="2022-06" db="EMBL/GenBank/DDBJ databases">
        <authorList>
            <person name="Berger JAMES D."/>
            <person name="Berger JAMES D."/>
        </authorList>
    </citation>
    <scope>NUCLEOTIDE SEQUENCE [LARGE SCALE GENOMIC DNA]</scope>
</reference>
<dbReference type="WBParaSite" id="TREG1_21600.1">
    <property type="protein sequence ID" value="TREG1_21600.1"/>
    <property type="gene ID" value="TREG1_21600"/>
</dbReference>
<accession>A0AA85JBD2</accession>
<keyword evidence="2" id="KW-1185">Reference proteome</keyword>
<keyword evidence="1" id="KW-0812">Transmembrane</keyword>
<reference evidence="3" key="2">
    <citation type="submission" date="2023-11" db="UniProtKB">
        <authorList>
            <consortium name="WormBaseParasite"/>
        </authorList>
    </citation>
    <scope>IDENTIFICATION</scope>
</reference>